<sequence>MCATPTRIVIADCQPVVISGVAYELRREPNIEIVGTTRSREGLAEALERGDCDVIISDLMPLPDSGDHCAGITMLASLQSQHPDIGLVIFTMIDNPGVIASLLAQRISCVFSKRDDLDKMPEAIRVARARGGYLSPAIASIIRRNETDGASSGDFQALTPRELEVTRLFVSGMTINEIAARLNRRKQTVSAQKHNAMRKLGIGRDVDLIRYAIDMRLF</sequence>
<evidence type="ECO:0000256" key="1">
    <source>
        <dbReference type="ARBA" id="ARBA00022553"/>
    </source>
</evidence>
<dbReference type="GO" id="GO:0000160">
    <property type="term" value="P:phosphorelay signal transduction system"/>
    <property type="evidence" value="ECO:0007669"/>
    <property type="project" value="InterPro"/>
</dbReference>
<comment type="caution">
    <text evidence="6">The sequence shown here is derived from an EMBL/GenBank/DDBJ whole genome shotgun (WGS) entry which is preliminary data.</text>
</comment>
<feature type="modified residue" description="4-aspartylphosphate" evidence="3">
    <location>
        <position position="58"/>
    </location>
</feature>
<dbReference type="EMBL" id="QJJY01000056">
    <property type="protein sequence ID" value="PXX21233.1"/>
    <property type="molecule type" value="Genomic_DNA"/>
</dbReference>
<dbReference type="InterPro" id="IPR000792">
    <property type="entry name" value="Tscrpt_reg_LuxR_C"/>
</dbReference>
<dbReference type="InterPro" id="IPR058245">
    <property type="entry name" value="NreC/VraR/RcsB-like_REC"/>
</dbReference>
<feature type="domain" description="Response regulatory" evidence="5">
    <location>
        <begin position="7"/>
        <end position="128"/>
    </location>
</feature>
<reference evidence="6 7" key="1">
    <citation type="submission" date="2018-05" db="EMBL/GenBank/DDBJ databases">
        <title>Comparative genomics of bacterial root endophytes of switchgrass collected from native prairies over two seasons.</title>
        <authorList>
            <person name="Tang Y."/>
        </authorList>
    </citation>
    <scope>NUCLEOTIDE SEQUENCE [LARGE SCALE GENOMIC DNA]</scope>
    <source>
        <strain evidence="6 7">NFIX32</strain>
    </source>
</reference>
<dbReference type="PROSITE" id="PS50110">
    <property type="entry name" value="RESPONSE_REGULATORY"/>
    <property type="match status" value="1"/>
</dbReference>
<evidence type="ECO:0000259" key="4">
    <source>
        <dbReference type="PROSITE" id="PS50043"/>
    </source>
</evidence>
<dbReference type="GO" id="GO:0003677">
    <property type="term" value="F:DNA binding"/>
    <property type="evidence" value="ECO:0007669"/>
    <property type="project" value="UniProtKB-KW"/>
</dbReference>
<dbReference type="GO" id="GO:0006355">
    <property type="term" value="P:regulation of DNA-templated transcription"/>
    <property type="evidence" value="ECO:0007669"/>
    <property type="project" value="InterPro"/>
</dbReference>
<dbReference type="InterPro" id="IPR039420">
    <property type="entry name" value="WalR-like"/>
</dbReference>
<dbReference type="SUPFAM" id="SSF52172">
    <property type="entry name" value="CheY-like"/>
    <property type="match status" value="1"/>
</dbReference>
<dbReference type="SMART" id="SM00421">
    <property type="entry name" value="HTH_LUXR"/>
    <property type="match status" value="1"/>
</dbReference>
<dbReference type="InterPro" id="IPR016032">
    <property type="entry name" value="Sig_transdc_resp-reg_C-effctor"/>
</dbReference>
<dbReference type="CDD" id="cd17535">
    <property type="entry name" value="REC_NarL-like"/>
    <property type="match status" value="1"/>
</dbReference>
<dbReference type="InterPro" id="IPR001789">
    <property type="entry name" value="Sig_transdc_resp-reg_receiver"/>
</dbReference>
<dbReference type="PANTHER" id="PTHR43214:SF17">
    <property type="entry name" value="TRANSCRIPTIONAL REGULATORY PROTEIN RCSB"/>
    <property type="match status" value="1"/>
</dbReference>
<dbReference type="SUPFAM" id="SSF46894">
    <property type="entry name" value="C-terminal effector domain of the bipartite response regulators"/>
    <property type="match status" value="1"/>
</dbReference>
<keyword evidence="2" id="KW-0238">DNA-binding</keyword>
<dbReference type="Pfam" id="PF00196">
    <property type="entry name" value="GerE"/>
    <property type="match status" value="1"/>
</dbReference>
<evidence type="ECO:0000313" key="7">
    <source>
        <dbReference type="Proteomes" id="UP000247755"/>
    </source>
</evidence>
<dbReference type="AlphaFoldDB" id="A0A318HSS9"/>
<keyword evidence="1 3" id="KW-0597">Phosphoprotein</keyword>
<proteinExistence type="predicted"/>
<dbReference type="InterPro" id="IPR011006">
    <property type="entry name" value="CheY-like_superfamily"/>
</dbReference>
<name>A0A318HSS9_BURPY</name>
<feature type="domain" description="HTH luxR-type" evidence="4">
    <location>
        <begin position="151"/>
        <end position="216"/>
    </location>
</feature>
<evidence type="ECO:0000256" key="3">
    <source>
        <dbReference type="PROSITE-ProRule" id="PRU00169"/>
    </source>
</evidence>
<dbReference type="Proteomes" id="UP000247755">
    <property type="component" value="Unassembled WGS sequence"/>
</dbReference>
<gene>
    <name evidence="6" type="ORF">NA66_10561</name>
</gene>
<dbReference type="Gene3D" id="3.40.50.2300">
    <property type="match status" value="1"/>
</dbReference>
<dbReference type="PRINTS" id="PR00038">
    <property type="entry name" value="HTHLUXR"/>
</dbReference>
<protein>
    <submittedName>
        <fullName evidence="6">Two-component system capsular synthesis response regulator RcsB</fullName>
    </submittedName>
</protein>
<accession>A0A318HSS9</accession>
<dbReference type="PROSITE" id="PS50043">
    <property type="entry name" value="HTH_LUXR_2"/>
    <property type="match status" value="1"/>
</dbReference>
<evidence type="ECO:0000259" key="5">
    <source>
        <dbReference type="PROSITE" id="PS50110"/>
    </source>
</evidence>
<evidence type="ECO:0000313" key="6">
    <source>
        <dbReference type="EMBL" id="PXX21233.1"/>
    </source>
</evidence>
<dbReference type="CDD" id="cd06170">
    <property type="entry name" value="LuxR_C_like"/>
    <property type="match status" value="1"/>
</dbReference>
<evidence type="ECO:0000256" key="2">
    <source>
        <dbReference type="ARBA" id="ARBA00023125"/>
    </source>
</evidence>
<dbReference type="Pfam" id="PF00072">
    <property type="entry name" value="Response_reg"/>
    <property type="match status" value="1"/>
</dbReference>
<organism evidence="6 7">
    <name type="scientific">Burkholderia pyrrocinia</name>
    <name type="common">Pseudomonas pyrrocinia</name>
    <dbReference type="NCBI Taxonomy" id="60550"/>
    <lineage>
        <taxon>Bacteria</taxon>
        <taxon>Pseudomonadati</taxon>
        <taxon>Pseudomonadota</taxon>
        <taxon>Betaproteobacteria</taxon>
        <taxon>Burkholderiales</taxon>
        <taxon>Burkholderiaceae</taxon>
        <taxon>Burkholderia</taxon>
        <taxon>Burkholderia cepacia complex</taxon>
    </lineage>
</organism>
<dbReference type="PANTHER" id="PTHR43214">
    <property type="entry name" value="TWO-COMPONENT RESPONSE REGULATOR"/>
    <property type="match status" value="1"/>
</dbReference>